<evidence type="ECO:0000313" key="2">
    <source>
        <dbReference type="EMBL" id="KIY68393.1"/>
    </source>
</evidence>
<proteinExistence type="predicted"/>
<protein>
    <recommendedName>
        <fullName evidence="1">Amidohydrolase-related domain-containing protein</fullName>
    </recommendedName>
</protein>
<gene>
    <name evidence="2" type="ORF">CYLTODRAFT_421612</name>
</gene>
<dbReference type="InterPro" id="IPR011059">
    <property type="entry name" value="Metal-dep_hydrolase_composite"/>
</dbReference>
<dbReference type="SUPFAM" id="SSF51556">
    <property type="entry name" value="Metallo-dependent hydrolases"/>
    <property type="match status" value="1"/>
</dbReference>
<dbReference type="Gene3D" id="3.20.20.140">
    <property type="entry name" value="Metal-dependent hydrolases"/>
    <property type="match status" value="3"/>
</dbReference>
<feature type="domain" description="Amidohydrolase-related" evidence="1">
    <location>
        <begin position="375"/>
        <end position="464"/>
    </location>
</feature>
<dbReference type="OrthoDB" id="10258955at2759"/>
<dbReference type="PANTHER" id="PTHR43668:SF5">
    <property type="entry name" value="AMIDOHYDROLASE 3 DOMAIN-CONTAINING PROTEIN"/>
    <property type="match status" value="1"/>
</dbReference>
<sequence length="915" mass="98611">MNGAAHFSLLILYGCLSLTTLLYYCASNHWPVPLPLHSEKILAKCRSLHDIPSPPKDFADRQTSDRFVPATRPTILRNATVWTGRSSGLEVLDGVDILLDGGIIRTVGHGIKSSQDVEVKNLQGAWVTPGIIDMHSHMGMESSPDLAGANDVNSLKGSTQPWLRSLDGLNTHDESHRLAIAGGTTTALILPGSSGAIGGQAFTIKTRPTGEKTPSSMLVEAPFNLNGTKEQPLRWQQMKHACGENPAGVYEGTRMDTVWDLRQAYATARRIKDEQDSFCAAALSGTFLRDFPEDPKWDALVDVLRGRVKVHNHCYEAVDIDGMVRLSQEFKFPIAAFHHAHESYLVTELIKQAFGKTPASAMFAELSRYKREAYRHSEYAPRILHEAGIQVIMKTDHPHISDRYLLHEAQQAHYYGLPWNVALSSVISTPATVMGLDHRIGFIDQGHDADIVVWDSHPLSLGAAPTQVYIDGIPQLEAPVIRSARPASSQVAPKTPVFDDEARAALGHDGLPPLDPVISTSETVIFENVNSVFLEENGKVVEVFRAGNGGVLGQVVVKTGSVLCHGFCANEELWSDVKRVDLEGGSLAPGLLTIGSPLGMGEIEFEASTNDGEALARNPALLGDEAVLRAVDGLQFQTRSALIAYRAGVTNAVATARRNSAPAGMGAAISTGAKHKLEKGALIAEDASFHISMSMNFDESVSTMIGSLRYLLSGSAGGEIGAIFERIVNGELPLVVTVNNADIMASLVSLKREAETRHGASIRMVFHGATEAHLIAKEIADANVGVFIWRPRSFPAQWEQHRILPGPPLSRETLLSSLLLNNVSVALGAEALISGPSQSVIRNARWDAAWAAMDADIGLTEADALSLASSRVRRLLGLDKYGSPDLVATKGGTLLELQSKVVAVISPARGLVDIF</sequence>
<dbReference type="GO" id="GO:0005737">
    <property type="term" value="C:cytoplasm"/>
    <property type="evidence" value="ECO:0007669"/>
    <property type="project" value="TreeGrafter"/>
</dbReference>
<dbReference type="PANTHER" id="PTHR43668">
    <property type="entry name" value="ALLANTOINASE"/>
    <property type="match status" value="1"/>
</dbReference>
<dbReference type="AlphaFoldDB" id="A0A0D7BD23"/>
<keyword evidence="3" id="KW-1185">Reference proteome</keyword>
<dbReference type="GO" id="GO:0006145">
    <property type="term" value="P:purine nucleobase catabolic process"/>
    <property type="evidence" value="ECO:0007669"/>
    <property type="project" value="TreeGrafter"/>
</dbReference>
<dbReference type="SUPFAM" id="SSF51338">
    <property type="entry name" value="Composite domain of metallo-dependent hydrolases"/>
    <property type="match status" value="1"/>
</dbReference>
<evidence type="ECO:0000259" key="1">
    <source>
        <dbReference type="Pfam" id="PF01979"/>
    </source>
</evidence>
<dbReference type="Proteomes" id="UP000054007">
    <property type="component" value="Unassembled WGS sequence"/>
</dbReference>
<dbReference type="Pfam" id="PF01979">
    <property type="entry name" value="Amidohydro_1"/>
    <property type="match status" value="1"/>
</dbReference>
<dbReference type="EMBL" id="KN880503">
    <property type="protein sequence ID" value="KIY68393.1"/>
    <property type="molecule type" value="Genomic_DNA"/>
</dbReference>
<dbReference type="InterPro" id="IPR050138">
    <property type="entry name" value="DHOase/Allantoinase_Hydrolase"/>
</dbReference>
<name>A0A0D7BD23_9AGAR</name>
<evidence type="ECO:0000313" key="3">
    <source>
        <dbReference type="Proteomes" id="UP000054007"/>
    </source>
</evidence>
<dbReference type="InterPro" id="IPR006680">
    <property type="entry name" value="Amidohydro-rel"/>
</dbReference>
<accession>A0A0D7BD23</accession>
<dbReference type="GO" id="GO:0004038">
    <property type="term" value="F:allantoinase activity"/>
    <property type="evidence" value="ECO:0007669"/>
    <property type="project" value="TreeGrafter"/>
</dbReference>
<organism evidence="2 3">
    <name type="scientific">Cylindrobasidium torrendii FP15055 ss-10</name>
    <dbReference type="NCBI Taxonomy" id="1314674"/>
    <lineage>
        <taxon>Eukaryota</taxon>
        <taxon>Fungi</taxon>
        <taxon>Dikarya</taxon>
        <taxon>Basidiomycota</taxon>
        <taxon>Agaricomycotina</taxon>
        <taxon>Agaricomycetes</taxon>
        <taxon>Agaricomycetidae</taxon>
        <taxon>Agaricales</taxon>
        <taxon>Marasmiineae</taxon>
        <taxon>Physalacriaceae</taxon>
        <taxon>Cylindrobasidium</taxon>
    </lineage>
</organism>
<reference evidence="2 3" key="1">
    <citation type="journal article" date="2015" name="Fungal Genet. Biol.">
        <title>Evolution of novel wood decay mechanisms in Agaricales revealed by the genome sequences of Fistulina hepatica and Cylindrobasidium torrendii.</title>
        <authorList>
            <person name="Floudas D."/>
            <person name="Held B.W."/>
            <person name="Riley R."/>
            <person name="Nagy L.G."/>
            <person name="Koehler G."/>
            <person name="Ransdell A.S."/>
            <person name="Younus H."/>
            <person name="Chow J."/>
            <person name="Chiniquy J."/>
            <person name="Lipzen A."/>
            <person name="Tritt A."/>
            <person name="Sun H."/>
            <person name="Haridas S."/>
            <person name="LaButti K."/>
            <person name="Ohm R.A."/>
            <person name="Kues U."/>
            <person name="Blanchette R.A."/>
            <person name="Grigoriev I.V."/>
            <person name="Minto R.E."/>
            <person name="Hibbett D.S."/>
        </authorList>
    </citation>
    <scope>NUCLEOTIDE SEQUENCE [LARGE SCALE GENOMIC DNA]</scope>
    <source>
        <strain evidence="2 3">FP15055 ss-10</strain>
    </source>
</reference>
<dbReference type="InterPro" id="IPR032466">
    <property type="entry name" value="Metal_Hydrolase"/>
</dbReference>